<dbReference type="SUPFAM" id="SSF56925">
    <property type="entry name" value="OMPA-like"/>
    <property type="match status" value="1"/>
</dbReference>
<organism evidence="2 3">
    <name type="scientific">Roseovarius mucosus DSM 17069</name>
    <dbReference type="NCBI Taxonomy" id="1288298"/>
    <lineage>
        <taxon>Bacteria</taxon>
        <taxon>Pseudomonadati</taxon>
        <taxon>Pseudomonadota</taxon>
        <taxon>Alphaproteobacteria</taxon>
        <taxon>Rhodobacterales</taxon>
        <taxon>Roseobacteraceae</taxon>
        <taxon>Roseovarius</taxon>
    </lineage>
</organism>
<evidence type="ECO:0000313" key="2">
    <source>
        <dbReference type="EMBL" id="KGM87236.1"/>
    </source>
</evidence>
<dbReference type="InterPro" id="IPR011250">
    <property type="entry name" value="OMP/PagP_B-barrel"/>
</dbReference>
<dbReference type="RefSeq" id="WP_075571704.1">
    <property type="nucleotide sequence ID" value="NZ_KN293975.1"/>
</dbReference>
<comment type="caution">
    <text evidence="2">The sequence shown here is derived from an EMBL/GenBank/DDBJ whole genome shotgun (WGS) entry which is preliminary data.</text>
</comment>
<dbReference type="PROSITE" id="PS51257">
    <property type="entry name" value="PROKAR_LIPOPROTEIN"/>
    <property type="match status" value="1"/>
</dbReference>
<evidence type="ECO:0000256" key="1">
    <source>
        <dbReference type="SAM" id="MobiDB-lite"/>
    </source>
</evidence>
<protein>
    <submittedName>
        <fullName evidence="2">Uncharacterized protein</fullName>
    </submittedName>
</protein>
<feature type="region of interest" description="Disordered" evidence="1">
    <location>
        <begin position="23"/>
        <end position="45"/>
    </location>
</feature>
<dbReference type="OrthoDB" id="7851370at2"/>
<dbReference type="Proteomes" id="UP000030021">
    <property type="component" value="Unassembled WGS sequence"/>
</dbReference>
<dbReference type="AlphaFoldDB" id="A0A0A0HJZ7"/>
<dbReference type="Gene3D" id="2.40.160.90">
    <property type="match status" value="1"/>
</dbReference>
<dbReference type="eggNOG" id="ENOG502ZBCN">
    <property type="taxonomic scope" value="Bacteria"/>
</dbReference>
<evidence type="ECO:0000313" key="3">
    <source>
        <dbReference type="Proteomes" id="UP000030021"/>
    </source>
</evidence>
<dbReference type="EMBL" id="AONH01000016">
    <property type="protein sequence ID" value="KGM87236.1"/>
    <property type="molecule type" value="Genomic_DNA"/>
</dbReference>
<sequence length="346" mass="35060">MKHIVAGLMAAALLGGCGGGGSSNPFDGAGEDTTTPPPEDGTITSTTPVSVPAGLAGDIDSVSFDPVSGTVSVVGLTLDEVPFTAVYRRRPGLDRDGYLAFTAQDDPLDRHFTLYAGQSNNSGAVRAAVASSPGPRNRSFMGGFFERDGGYTPPTVSPTSGLVSYAGKYVGVTNTTDSVGADLLPQPPGTPTPLIVPQASSVTGDVFINADFADNSVEGNIFNRVLIRDASNPSNPLAPATELPNLVLITAGIAANGTFNGTVEYDPRDPRSNTDTQVQTGSYGGVFGGPNAEGVAGVVNLTGFDGDGDPLGFENELESGIFVLDQCGAAVSDAICALVNPGAGTP</sequence>
<gene>
    <name evidence="2" type="ORF">rosmuc_03540</name>
</gene>
<name>A0A0A0HJZ7_9RHOB</name>
<dbReference type="PATRIC" id="fig|1288298.3.peg.3552"/>
<proteinExistence type="predicted"/>
<accession>A0A0A0HJZ7</accession>
<reference evidence="2 3" key="1">
    <citation type="submission" date="2013-01" db="EMBL/GenBank/DDBJ databases">
        <authorList>
            <person name="Fiebig A."/>
            <person name="Goeker M."/>
            <person name="Klenk H.-P.P."/>
        </authorList>
    </citation>
    <scope>NUCLEOTIDE SEQUENCE [LARGE SCALE GENOMIC DNA]</scope>
    <source>
        <strain evidence="2 3">DSM 17069</strain>
    </source>
</reference>
<dbReference type="HOGENOM" id="CLU_865796_0_0_5"/>